<comment type="caution">
    <text evidence="1">The sequence shown here is derived from an EMBL/GenBank/DDBJ whole genome shotgun (WGS) entry which is preliminary data.</text>
</comment>
<protein>
    <submittedName>
        <fullName evidence="1">Uncharacterized protein</fullName>
    </submittedName>
</protein>
<keyword evidence="2" id="KW-1185">Reference proteome</keyword>
<evidence type="ECO:0000313" key="1">
    <source>
        <dbReference type="EMBL" id="MDP2564440.1"/>
    </source>
</evidence>
<evidence type="ECO:0000313" key="2">
    <source>
        <dbReference type="Proteomes" id="UP001177212"/>
    </source>
</evidence>
<name>A0ABT9FCS9_9GAMM</name>
<dbReference type="EMBL" id="JAUYVT010000004">
    <property type="protein sequence ID" value="MDP2564440.1"/>
    <property type="molecule type" value="Genomic_DNA"/>
</dbReference>
<dbReference type="Proteomes" id="UP001177212">
    <property type="component" value="Unassembled WGS sequence"/>
</dbReference>
<accession>A0ABT9FCS9</accession>
<organism evidence="1 2">
    <name type="scientific">Pseudoalteromonas marina</name>
    <dbReference type="NCBI Taxonomy" id="267375"/>
    <lineage>
        <taxon>Bacteria</taxon>
        <taxon>Pseudomonadati</taxon>
        <taxon>Pseudomonadota</taxon>
        <taxon>Gammaproteobacteria</taxon>
        <taxon>Alteromonadales</taxon>
        <taxon>Pseudoalteromonadaceae</taxon>
        <taxon>Pseudoalteromonas</taxon>
    </lineage>
</organism>
<gene>
    <name evidence="1" type="ORF">Q8W34_07320</name>
</gene>
<proteinExistence type="predicted"/>
<sequence>MKPLTKILSQTISENEMLTEVVVQLPETIKCPEDIIKHLKPFLVALTSNTYCKLAPDQVESRSFKKVTSNNFLNTDSYLHSVAYMPTTTIVNLLFGFDHNPTEGLDTLNKALAKFVSEGKAQKFYQKNLNENLVKIEFYADDETYVTQTINIVKAGINEKKLIEMLNLEQAMTSVNHTKDKNVVDMEGNVIGNIIEQSMFPNQLKNFASTI</sequence>
<reference evidence="1" key="1">
    <citation type="submission" date="2023-07" db="EMBL/GenBank/DDBJ databases">
        <title>Genome content predicts the carbon catabolic preferences of heterotrophic bacteria.</title>
        <authorList>
            <person name="Gralka M."/>
        </authorList>
    </citation>
    <scope>NUCLEOTIDE SEQUENCE</scope>
    <source>
        <strain evidence="1">4G09</strain>
    </source>
</reference>
<dbReference type="RefSeq" id="WP_305471717.1">
    <property type="nucleotide sequence ID" value="NZ_JAUYVT010000004.1"/>
</dbReference>